<reference evidence="2 3" key="1">
    <citation type="submission" date="2016-12" db="EMBL/GenBank/DDBJ databases">
        <title>Complete genome sequence of Thauera chlorobenzoica, a Betaproteobacterium degrading haloaromatics anaerobically to CO2 and halides.</title>
        <authorList>
            <person name="Goris T."/>
            <person name="Mergelsberg M."/>
            <person name="Boll M."/>
        </authorList>
    </citation>
    <scope>NUCLEOTIDE SEQUENCE [LARGE SCALE GENOMIC DNA]</scope>
    <source>
        <strain evidence="2 3">3CB1</strain>
    </source>
</reference>
<dbReference type="InterPro" id="IPR010987">
    <property type="entry name" value="Glutathione-S-Trfase_C-like"/>
</dbReference>
<dbReference type="GO" id="GO:0006559">
    <property type="term" value="P:L-phenylalanine catabolic process"/>
    <property type="evidence" value="ECO:0007669"/>
    <property type="project" value="TreeGrafter"/>
</dbReference>
<dbReference type="CDD" id="cd03042">
    <property type="entry name" value="GST_N_Zeta"/>
    <property type="match status" value="1"/>
</dbReference>
<dbReference type="InterPro" id="IPR005955">
    <property type="entry name" value="GST_Zeta"/>
</dbReference>
<keyword evidence="2" id="KW-0808">Transferase</keyword>
<dbReference type="EMBL" id="CP018839">
    <property type="protein sequence ID" value="APR03103.1"/>
    <property type="molecule type" value="Genomic_DNA"/>
</dbReference>
<dbReference type="STRING" id="96773.Tchl_0230"/>
<dbReference type="InterPro" id="IPR034330">
    <property type="entry name" value="GST_Zeta_C"/>
</dbReference>
<dbReference type="Proteomes" id="UP000185739">
    <property type="component" value="Chromosome"/>
</dbReference>
<dbReference type="GO" id="GO:0004364">
    <property type="term" value="F:glutathione transferase activity"/>
    <property type="evidence" value="ECO:0007669"/>
    <property type="project" value="UniProtKB-EC"/>
</dbReference>
<dbReference type="GO" id="GO:0006749">
    <property type="term" value="P:glutathione metabolic process"/>
    <property type="evidence" value="ECO:0007669"/>
    <property type="project" value="TreeGrafter"/>
</dbReference>
<dbReference type="Gene3D" id="1.20.1050.10">
    <property type="match status" value="1"/>
</dbReference>
<sequence length="214" mass="23790">MKLYTYFRSSAAYRVRIALHLKGLDYEAVPVHLTRDGGEQRRPEYLVLNPAGLVPALEDAGRVLTQSLAIIEYLDETHPQAPLLPAQALDRARVREIAQMIACDLHPINNLRVLQYLGREFGATEAQRNAWYRHWVELGLAAVEARLAGDGRSGAFCHGDRPGLADCCLVPQVFNARRFDCDLSAMPTVRAIAARCEELEAFRRAAPAAQPDAE</sequence>
<dbReference type="PROSITE" id="PS50405">
    <property type="entry name" value="GST_CTER"/>
    <property type="match status" value="1"/>
</dbReference>
<dbReference type="GO" id="GO:0005737">
    <property type="term" value="C:cytoplasm"/>
    <property type="evidence" value="ECO:0007669"/>
    <property type="project" value="InterPro"/>
</dbReference>
<dbReference type="SFLD" id="SFLDG00358">
    <property type="entry name" value="Main_(cytGST)"/>
    <property type="match status" value="1"/>
</dbReference>
<organism evidence="2 3">
    <name type="scientific">Thauera chlorobenzoica</name>
    <dbReference type="NCBI Taxonomy" id="96773"/>
    <lineage>
        <taxon>Bacteria</taxon>
        <taxon>Pseudomonadati</taxon>
        <taxon>Pseudomonadota</taxon>
        <taxon>Betaproteobacteria</taxon>
        <taxon>Rhodocyclales</taxon>
        <taxon>Zoogloeaceae</taxon>
        <taxon>Thauera</taxon>
    </lineage>
</organism>
<dbReference type="PANTHER" id="PTHR42673:SF21">
    <property type="entry name" value="GLUTATHIONE S-TRANSFERASE YFCF"/>
    <property type="match status" value="1"/>
</dbReference>
<accession>A0A1H5ZI24</accession>
<dbReference type="CDD" id="cd03191">
    <property type="entry name" value="GST_C_Zeta"/>
    <property type="match status" value="1"/>
</dbReference>
<keyword evidence="3" id="KW-1185">Reference proteome</keyword>
<evidence type="ECO:0000256" key="1">
    <source>
        <dbReference type="ARBA" id="ARBA00010007"/>
    </source>
</evidence>
<dbReference type="KEGG" id="tcl:Tchl_0230"/>
<dbReference type="SUPFAM" id="SSF52833">
    <property type="entry name" value="Thioredoxin-like"/>
    <property type="match status" value="1"/>
</dbReference>
<dbReference type="PANTHER" id="PTHR42673">
    <property type="entry name" value="MALEYLACETOACETATE ISOMERASE"/>
    <property type="match status" value="1"/>
</dbReference>
<dbReference type="EC" id="2.5.1.18" evidence="2"/>
<keyword evidence="2" id="KW-0413">Isomerase</keyword>
<dbReference type="GO" id="GO:0016034">
    <property type="term" value="F:maleylacetoacetate isomerase activity"/>
    <property type="evidence" value="ECO:0007669"/>
    <property type="project" value="UniProtKB-EC"/>
</dbReference>
<dbReference type="EC" id="5.2.1.2" evidence="2"/>
<dbReference type="FunFam" id="1.20.1050.10:FF:000017">
    <property type="entry name" value="Maleylacetoacetate isomerase"/>
    <property type="match status" value="1"/>
</dbReference>
<comment type="similarity">
    <text evidence="1">Belongs to the GST superfamily. Zeta family.</text>
</comment>
<name>A0A1H5ZI24_9RHOO</name>
<dbReference type="InterPro" id="IPR036249">
    <property type="entry name" value="Thioredoxin-like_sf"/>
</dbReference>
<dbReference type="NCBIfam" id="TIGR01262">
    <property type="entry name" value="maiA"/>
    <property type="match status" value="1"/>
</dbReference>
<dbReference type="Gene3D" id="3.40.30.10">
    <property type="entry name" value="Glutaredoxin"/>
    <property type="match status" value="1"/>
</dbReference>
<dbReference type="AlphaFoldDB" id="A0A1H5ZI24"/>
<dbReference type="InterPro" id="IPR034333">
    <property type="entry name" value="GST_Zeta_N"/>
</dbReference>
<dbReference type="RefSeq" id="WP_075146770.1">
    <property type="nucleotide sequence ID" value="NZ_CP018839.1"/>
</dbReference>
<evidence type="ECO:0000313" key="2">
    <source>
        <dbReference type="EMBL" id="APR03103.1"/>
    </source>
</evidence>
<dbReference type="Pfam" id="PF13409">
    <property type="entry name" value="GST_N_2"/>
    <property type="match status" value="1"/>
</dbReference>
<dbReference type="OrthoDB" id="509852at2"/>
<dbReference type="InterPro" id="IPR036282">
    <property type="entry name" value="Glutathione-S-Trfase_C_sf"/>
</dbReference>
<evidence type="ECO:0000313" key="3">
    <source>
        <dbReference type="Proteomes" id="UP000185739"/>
    </source>
</evidence>
<dbReference type="SFLD" id="SFLDS00019">
    <property type="entry name" value="Glutathione_Transferase_(cytos"/>
    <property type="match status" value="1"/>
</dbReference>
<dbReference type="SUPFAM" id="SSF47616">
    <property type="entry name" value="GST C-terminal domain-like"/>
    <property type="match status" value="1"/>
</dbReference>
<dbReference type="PROSITE" id="PS50404">
    <property type="entry name" value="GST_NTER"/>
    <property type="match status" value="1"/>
</dbReference>
<proteinExistence type="inferred from homology"/>
<dbReference type="Pfam" id="PF13410">
    <property type="entry name" value="GST_C_2"/>
    <property type="match status" value="1"/>
</dbReference>
<dbReference type="InterPro" id="IPR040079">
    <property type="entry name" value="Glutathione_S-Trfase"/>
</dbReference>
<protein>
    <submittedName>
        <fullName evidence="2">Maleylacetoacetate isomerase</fullName>
        <ecNumber evidence="2">2.5.1.18</ecNumber>
        <ecNumber evidence="2">5.2.1.2</ecNumber>
    </submittedName>
</protein>
<dbReference type="InterPro" id="IPR004045">
    <property type="entry name" value="Glutathione_S-Trfase_N"/>
</dbReference>
<gene>
    <name evidence="2" type="ORF">Tchl_0230</name>
</gene>